<dbReference type="SUPFAM" id="SSF81901">
    <property type="entry name" value="HCP-like"/>
    <property type="match status" value="1"/>
</dbReference>
<keyword evidence="1" id="KW-0802">TPR repeat</keyword>
<feature type="repeat" description="TPR" evidence="1">
    <location>
        <begin position="202"/>
        <end position="235"/>
    </location>
</feature>
<accession>A0ABT2BND0</accession>
<dbReference type="PROSITE" id="PS50005">
    <property type="entry name" value="TPR"/>
    <property type="match status" value="5"/>
</dbReference>
<sequence length="926" mass="99638">MPQRFAQGKLRAAVMCAVVLLGAGLSGCNDNKSTGQLLQEAQQYQQKGDRKAALIQLKNAVAQSPGDSQARLRLGELHLDMGDSASAEKELRKAASLGAPPQRTLPLLARLMLSQGQYKQLLDEITPQAAQGSAQLLAMRGDAFVALGDPVHAKQAYEQALALDQHAGDALTGLARNAIAQGDRQAGERYTADAIARDPRNPEVWMFNGTMLRAAGKPAEALAAFDKALALKPEHRSAHVEKAYIEIEQGKFEAAKADLDAARKNAPGSLLVTYTQAMLDFSQGKFAASQESLQKVLKSAPEHMPSILLAGAVELNMGATQQAEQHLRKYLEINPDNLYARKLLAQTLLKSAQPNEAVTALAPVLKQAPQDAQLLALAGESYMQVHDFRQASAYFEKAAALAPKAAVVHTSLGLARLNQGEHDKAISELQLATELDPASASAGFALVQAQVSARQYEKALATVDKLAQRQPGNAAVQNLKGGVCLAKGDKAAARAAFDKALSLQPNYFTAVANLAQLDLADNKPDAARVRFEAFLQKEPKNFGAMAALAELLAAQNKPAEATAWLEKASNANPDAVGPALKLGAQYLRTRQPQKALTLARQFQTANPTNPDVLDLLGQSQLANKDQAGALETYSKLVNVLPKSAMAQMRMASVHALMKNDSAAAEDLRRAAELQPDLVDVRVAQVELAMRRGRVDEALAAARQVQQRPAQATLGYMLEGDIQLSRNKAPLALAAYQKAYATTPTPQLLVKVAQVLKLTGKDKESEQLIGQWRRAHPDEPVVALYVAESQLANKQFKPAIALLEQVVKNDPKHAVALNNLAWAYQQEKDPRALATAEQALRLTGDSPAVMDTLGWMLVEQGNTQRGVPLLQKAVALAPAAADIRYHLAFGLSKAGDKDGARKELDKLLGENRPFAQLDEARSLRKML</sequence>
<reference evidence="4 5" key="1">
    <citation type="submission" date="2022-08" db="EMBL/GenBank/DDBJ databases">
        <title>Reclassification of Massilia species as members of the genera Telluria, Duganella, Pseudoduganella, Mokoshia gen. nov. and Zemynaea gen. nov. using orthogonal and non-orthogonal genome-based approaches.</title>
        <authorList>
            <person name="Bowman J.P."/>
        </authorList>
    </citation>
    <scope>NUCLEOTIDE SEQUENCE [LARGE SCALE GENOMIC DNA]</scope>
    <source>
        <strain evidence="4 5">JCM 31607</strain>
    </source>
</reference>
<keyword evidence="2" id="KW-0732">Signal</keyword>
<proteinExistence type="predicted"/>
<dbReference type="Pfam" id="PF09976">
    <property type="entry name" value="TPR_21"/>
    <property type="match status" value="1"/>
</dbReference>
<dbReference type="InterPro" id="IPR019734">
    <property type="entry name" value="TPR_rpt"/>
</dbReference>
<feature type="repeat" description="TPR" evidence="1">
    <location>
        <begin position="134"/>
        <end position="167"/>
    </location>
</feature>
<evidence type="ECO:0000256" key="2">
    <source>
        <dbReference type="SAM" id="SignalP"/>
    </source>
</evidence>
<dbReference type="SMART" id="SM00028">
    <property type="entry name" value="TPR"/>
    <property type="match status" value="21"/>
</dbReference>
<dbReference type="PROSITE" id="PS51257">
    <property type="entry name" value="PROKAR_LIPOPROTEIN"/>
    <property type="match status" value="1"/>
</dbReference>
<dbReference type="InterPro" id="IPR018704">
    <property type="entry name" value="SecYEG/CpoB_TPR"/>
</dbReference>
<dbReference type="NCBIfam" id="TIGR02917">
    <property type="entry name" value="PEP_TPR_lipo"/>
    <property type="match status" value="1"/>
</dbReference>
<dbReference type="Proteomes" id="UP001205861">
    <property type="component" value="Unassembled WGS sequence"/>
</dbReference>
<evidence type="ECO:0000256" key="1">
    <source>
        <dbReference type="PROSITE-ProRule" id="PRU00339"/>
    </source>
</evidence>
<gene>
    <name evidence="4" type="primary">prsT</name>
    <name evidence="4" type="ORF">NX773_17760</name>
</gene>
<feature type="repeat" description="TPR" evidence="1">
    <location>
        <begin position="372"/>
        <end position="405"/>
    </location>
</feature>
<feature type="domain" description="Ancillary SecYEG translocon subunit/Cell division coordinator CpoB TPR" evidence="3">
    <location>
        <begin position="37"/>
        <end position="171"/>
    </location>
</feature>
<dbReference type="EMBL" id="JANUGV010000005">
    <property type="protein sequence ID" value="MCS0610016.1"/>
    <property type="molecule type" value="Genomic_DNA"/>
</dbReference>
<name>A0ABT2BND0_9BURK</name>
<dbReference type="PANTHER" id="PTHR12558">
    <property type="entry name" value="CELL DIVISION CYCLE 16,23,27"/>
    <property type="match status" value="1"/>
</dbReference>
<dbReference type="RefSeq" id="WP_258857633.1">
    <property type="nucleotide sequence ID" value="NZ_JANUGV010000005.1"/>
</dbReference>
<feature type="repeat" description="TPR" evidence="1">
    <location>
        <begin position="304"/>
        <end position="337"/>
    </location>
</feature>
<dbReference type="Pfam" id="PF14559">
    <property type="entry name" value="TPR_19"/>
    <property type="match status" value="4"/>
</dbReference>
<keyword evidence="5" id="KW-1185">Reference proteome</keyword>
<dbReference type="SUPFAM" id="SSF48452">
    <property type="entry name" value="TPR-like"/>
    <property type="match status" value="3"/>
</dbReference>
<organism evidence="4 5">
    <name type="scientific">Massilia solisilvae</name>
    <dbReference type="NCBI Taxonomy" id="1811225"/>
    <lineage>
        <taxon>Bacteria</taxon>
        <taxon>Pseudomonadati</taxon>
        <taxon>Pseudomonadota</taxon>
        <taxon>Betaproteobacteria</taxon>
        <taxon>Burkholderiales</taxon>
        <taxon>Oxalobacteraceae</taxon>
        <taxon>Telluria group</taxon>
        <taxon>Massilia</taxon>
    </lineage>
</organism>
<feature type="signal peptide" evidence="2">
    <location>
        <begin position="1"/>
        <end position="28"/>
    </location>
</feature>
<dbReference type="InterPro" id="IPR014266">
    <property type="entry name" value="PEP-CTERM_TPR_PrsT"/>
</dbReference>
<dbReference type="Gene3D" id="1.25.40.10">
    <property type="entry name" value="Tetratricopeptide repeat domain"/>
    <property type="match status" value="5"/>
</dbReference>
<dbReference type="Pfam" id="PF13174">
    <property type="entry name" value="TPR_6"/>
    <property type="match status" value="1"/>
</dbReference>
<feature type="chain" id="PRO_5045562916" evidence="2">
    <location>
        <begin position="29"/>
        <end position="926"/>
    </location>
</feature>
<feature type="repeat" description="TPR" evidence="1">
    <location>
        <begin position="406"/>
        <end position="439"/>
    </location>
</feature>
<protein>
    <submittedName>
        <fullName evidence="4">PEP-CTERM system TPR-repeat protein PrsT</fullName>
    </submittedName>
</protein>
<dbReference type="Pfam" id="PF13432">
    <property type="entry name" value="TPR_16"/>
    <property type="match status" value="3"/>
</dbReference>
<evidence type="ECO:0000259" key="3">
    <source>
        <dbReference type="Pfam" id="PF09976"/>
    </source>
</evidence>
<evidence type="ECO:0000313" key="5">
    <source>
        <dbReference type="Proteomes" id="UP001205861"/>
    </source>
</evidence>
<dbReference type="PANTHER" id="PTHR12558:SF13">
    <property type="entry name" value="CELL DIVISION CYCLE PROTEIN 27 HOMOLOG"/>
    <property type="match status" value="1"/>
</dbReference>
<evidence type="ECO:0000313" key="4">
    <source>
        <dbReference type="EMBL" id="MCS0610016.1"/>
    </source>
</evidence>
<dbReference type="InterPro" id="IPR011990">
    <property type="entry name" value="TPR-like_helical_dom_sf"/>
</dbReference>
<comment type="caution">
    <text evidence="4">The sequence shown here is derived from an EMBL/GenBank/DDBJ whole genome shotgun (WGS) entry which is preliminary data.</text>
</comment>